<evidence type="ECO:0000256" key="2">
    <source>
        <dbReference type="ARBA" id="ARBA00010904"/>
    </source>
</evidence>
<organism evidence="9 10">
    <name type="scientific">Alosa alosa</name>
    <name type="common">allis shad</name>
    <dbReference type="NCBI Taxonomy" id="278164"/>
    <lineage>
        <taxon>Eukaryota</taxon>
        <taxon>Metazoa</taxon>
        <taxon>Chordata</taxon>
        <taxon>Craniata</taxon>
        <taxon>Vertebrata</taxon>
        <taxon>Euteleostomi</taxon>
        <taxon>Actinopterygii</taxon>
        <taxon>Neopterygii</taxon>
        <taxon>Teleostei</taxon>
        <taxon>Clupei</taxon>
        <taxon>Clupeiformes</taxon>
        <taxon>Clupeoidei</taxon>
        <taxon>Clupeidae</taxon>
        <taxon>Alosa</taxon>
    </lineage>
</organism>
<dbReference type="GO" id="GO:0061617">
    <property type="term" value="C:MICOS complex"/>
    <property type="evidence" value="ECO:0007669"/>
    <property type="project" value="UniProtKB-UniRule"/>
</dbReference>
<feature type="region of interest" description="Disordered" evidence="8">
    <location>
        <begin position="186"/>
        <end position="331"/>
    </location>
</feature>
<comment type="similarity">
    <text evidence="2">Belongs to the apolipoprotein O/MICOS complex subunit Mic27 family.</text>
</comment>
<proteinExistence type="inferred from homology"/>
<dbReference type="GO" id="GO:0042407">
    <property type="term" value="P:cristae formation"/>
    <property type="evidence" value="ECO:0007669"/>
    <property type="project" value="InterPro"/>
</dbReference>
<dbReference type="InterPro" id="IPR033182">
    <property type="entry name" value="MIC26/MIC27_animal"/>
</dbReference>
<feature type="transmembrane region" description="Helical" evidence="7">
    <location>
        <begin position="139"/>
        <end position="157"/>
    </location>
</feature>
<keyword evidence="3 7" id="KW-0812">Transmembrane</keyword>
<gene>
    <name evidence="9" type="ORF">AALO_G00267650</name>
</gene>
<evidence type="ECO:0000256" key="4">
    <source>
        <dbReference type="ARBA" id="ARBA00022989"/>
    </source>
</evidence>
<comment type="function">
    <text evidence="7">Component of the MICOS complex, a large protein complex of the mitochondrial inner membrane that plays crucial roles in the maintenance of crista junctions, inner membrane architecture, and formation of contact sites to the outer membrane.</text>
</comment>
<reference evidence="9" key="1">
    <citation type="submission" date="2020-10" db="EMBL/GenBank/DDBJ databases">
        <title>Chromosome-scale genome assembly of the Allis shad, Alosa alosa.</title>
        <authorList>
            <person name="Margot Z."/>
            <person name="Christophe K."/>
            <person name="Cabau C."/>
            <person name="Louis A."/>
            <person name="Berthelot C."/>
            <person name="Parey E."/>
            <person name="Roest Crollius H."/>
            <person name="Montfort J."/>
            <person name="Robinson-Rechavi M."/>
            <person name="Bucao C."/>
            <person name="Bouchez O."/>
            <person name="Gislard M."/>
            <person name="Lluch J."/>
            <person name="Milhes M."/>
            <person name="Lampietro C."/>
            <person name="Lopez Roques C."/>
            <person name="Donnadieu C."/>
            <person name="Braasch I."/>
            <person name="Desvignes T."/>
            <person name="Postlethwait J."/>
            <person name="Bobe J."/>
            <person name="Guiguen Y."/>
        </authorList>
    </citation>
    <scope>NUCLEOTIDE SEQUENCE</scope>
    <source>
        <strain evidence="9">M-15738</strain>
        <tissue evidence="9">Blood</tissue>
    </source>
</reference>
<evidence type="ECO:0000256" key="8">
    <source>
        <dbReference type="SAM" id="MobiDB-lite"/>
    </source>
</evidence>
<evidence type="ECO:0000256" key="5">
    <source>
        <dbReference type="ARBA" id="ARBA00023128"/>
    </source>
</evidence>
<keyword evidence="10" id="KW-1185">Reference proteome</keyword>
<dbReference type="Pfam" id="PF09769">
    <property type="entry name" value="ApoO"/>
    <property type="match status" value="1"/>
</dbReference>
<dbReference type="AlphaFoldDB" id="A0AAV6FLH6"/>
<keyword evidence="6 7" id="KW-0472">Membrane</keyword>
<keyword evidence="7" id="KW-0999">Mitochondrion inner membrane</keyword>
<comment type="subunit">
    <text evidence="7">Component of the mitochondrial contact site and cristae organizing system (MICOS) complex.</text>
</comment>
<evidence type="ECO:0000256" key="3">
    <source>
        <dbReference type="ARBA" id="ARBA00022692"/>
    </source>
</evidence>
<feature type="transmembrane region" description="Helical" evidence="7">
    <location>
        <begin position="112"/>
        <end position="130"/>
    </location>
</feature>
<sequence>MSPKLVKFVAVPATAILGIASFRVHYVTREPNVEGLLTPHQLSIYTPLPQKFQYVAEQQGALQSHLGIAREWLQSYVQAVKGSLLSAKVRTVNLYHAGEDVYHYLKDPPPGFLARVGVISGAGLTGLILARRGSRLRRLLLPLGLASLGAGICYPAPTLALLKVTGRQAWAASQWSVSSVSSLWRSEPSEHHPAPPPPSSSPPPPPPSSSLPPPAPAPAAPTTHSKPSQSRVPKPSVPRESPPPDLAAEDTTLPSSPAAPQDSGKGPAVPTSRPEQPLPLPLLLPLAPPPPLTAPAESTRPAGKPGFTADPQLMDFGQSNPEDADLYSTRG</sequence>
<comment type="subcellular location">
    <subcellularLocation>
        <location evidence="7">Mitochondrion inner membrane</location>
    </subcellularLocation>
    <subcellularLocation>
        <location evidence="1">Mitochondrion membrane</location>
    </subcellularLocation>
</comment>
<dbReference type="Proteomes" id="UP000823561">
    <property type="component" value="Chromosome 21"/>
</dbReference>
<dbReference type="PANTHER" id="PTHR14564">
    <property type="entry name" value="MICOS COMPLEX SUBUNIT MIC26 / MIC27 FAMILY MEMBER"/>
    <property type="match status" value="1"/>
</dbReference>
<feature type="compositionally biased region" description="Pro residues" evidence="8">
    <location>
        <begin position="276"/>
        <end position="293"/>
    </location>
</feature>
<evidence type="ECO:0000256" key="1">
    <source>
        <dbReference type="ARBA" id="ARBA00004325"/>
    </source>
</evidence>
<dbReference type="PRINTS" id="PR01217">
    <property type="entry name" value="PRICHEXTENSN"/>
</dbReference>
<evidence type="ECO:0000256" key="6">
    <source>
        <dbReference type="ARBA" id="ARBA00023136"/>
    </source>
</evidence>
<name>A0AAV6FLH6_9TELE</name>
<evidence type="ECO:0000313" key="9">
    <source>
        <dbReference type="EMBL" id="KAG5263699.1"/>
    </source>
</evidence>
<keyword evidence="5 7" id="KW-0496">Mitochondrion</keyword>
<feature type="compositionally biased region" description="Pro residues" evidence="8">
    <location>
        <begin position="194"/>
        <end position="219"/>
    </location>
</feature>
<comment type="caution">
    <text evidence="9">The sequence shown here is derived from an EMBL/GenBank/DDBJ whole genome shotgun (WGS) entry which is preliminary data.</text>
</comment>
<accession>A0AAV6FLH6</accession>
<evidence type="ECO:0000313" key="10">
    <source>
        <dbReference type="Proteomes" id="UP000823561"/>
    </source>
</evidence>
<dbReference type="InterPro" id="IPR019166">
    <property type="entry name" value="MIC26/MIC27"/>
</dbReference>
<protein>
    <recommendedName>
        <fullName evidence="7">MICOS complex subunit</fullName>
    </recommendedName>
</protein>
<evidence type="ECO:0000256" key="7">
    <source>
        <dbReference type="RuleBase" id="RU363021"/>
    </source>
</evidence>
<dbReference type="EMBL" id="JADWDJ010000021">
    <property type="protein sequence ID" value="KAG5263699.1"/>
    <property type="molecule type" value="Genomic_DNA"/>
</dbReference>
<keyword evidence="4 7" id="KW-1133">Transmembrane helix</keyword>